<feature type="compositionally biased region" description="Polar residues" evidence="1">
    <location>
        <begin position="10"/>
        <end position="21"/>
    </location>
</feature>
<accession>A0A318T2B8</accession>
<dbReference type="RefSeq" id="WP_146228604.1">
    <property type="nucleotide sequence ID" value="NZ_JAMOFZ010000002.1"/>
</dbReference>
<protein>
    <submittedName>
        <fullName evidence="2">Uncharacterized protein</fullName>
    </submittedName>
</protein>
<evidence type="ECO:0000256" key="1">
    <source>
        <dbReference type="SAM" id="MobiDB-lite"/>
    </source>
</evidence>
<dbReference type="EMBL" id="QJTC01000001">
    <property type="protein sequence ID" value="PYE79751.1"/>
    <property type="molecule type" value="Genomic_DNA"/>
</dbReference>
<evidence type="ECO:0000313" key="3">
    <source>
        <dbReference type="Proteomes" id="UP000247540"/>
    </source>
</evidence>
<comment type="caution">
    <text evidence="2">The sequence shown here is derived from an EMBL/GenBank/DDBJ whole genome shotgun (WGS) entry which is preliminary data.</text>
</comment>
<dbReference type="AlphaFoldDB" id="A0A318T2B8"/>
<reference evidence="2 3" key="1">
    <citation type="submission" date="2018-06" db="EMBL/GenBank/DDBJ databases">
        <title>Genomic Encyclopedia of Type Strains, Phase III (KMG-III): the genomes of soil and plant-associated and newly described type strains.</title>
        <authorList>
            <person name="Whitman W."/>
        </authorList>
    </citation>
    <scope>NUCLEOTIDE SEQUENCE [LARGE SCALE GENOMIC DNA]</scope>
    <source>
        <strain evidence="2 3">CECT 7646</strain>
    </source>
</reference>
<dbReference type="OrthoDB" id="8722685at2"/>
<name>A0A318T2B8_9BURK</name>
<organism evidence="2 3">
    <name type="scientific">Xylophilus ampelinus</name>
    <dbReference type="NCBI Taxonomy" id="54067"/>
    <lineage>
        <taxon>Bacteria</taxon>
        <taxon>Pseudomonadati</taxon>
        <taxon>Pseudomonadota</taxon>
        <taxon>Betaproteobacteria</taxon>
        <taxon>Burkholderiales</taxon>
        <taxon>Xylophilus</taxon>
    </lineage>
</organism>
<evidence type="ECO:0000313" key="2">
    <source>
        <dbReference type="EMBL" id="PYE79751.1"/>
    </source>
</evidence>
<gene>
    <name evidence="2" type="ORF">DFQ15_10171</name>
</gene>
<dbReference type="Proteomes" id="UP000247540">
    <property type="component" value="Unassembled WGS sequence"/>
</dbReference>
<sequence>MTRPTPSPDVASNSPFPTSVQMDRMKKDGIAPTKASVPSHGKVAETSIDNGVEESFPASDPVSVSITKVEKAAD</sequence>
<keyword evidence="3" id="KW-1185">Reference proteome</keyword>
<feature type="region of interest" description="Disordered" evidence="1">
    <location>
        <begin position="1"/>
        <end position="74"/>
    </location>
</feature>
<proteinExistence type="predicted"/>